<comment type="pathway">
    <text evidence="2 16">Cell wall biogenesis; peptidoglycan biosynthesis.</text>
</comment>
<keyword evidence="5 16" id="KW-0328">Glycosyltransferase</keyword>
<accession>A0A4Z1BMN7</accession>
<sequence length="400" mass="42804">MSAGMTLSHRASVFSDLRPLPMLIISSAALLVLGIVMISSASMDIAAETVGNSYHYVIRQLIFAGIGCVFALVAVNVPISWWERSGWLLLGIGMLSLLLVLTPLGHTVNGSTRWIPFGLFNVQVSEIAKLCLIAYLAGYVVRRRDELLNTWAGFLKPIAVLGLASVLLVIEPDFGATVVLVAAAAGMIFLSGVRLSRFMPLIGVLVVLGAALILTQPYRLKRVVSYLDPWKDQFDSGYQLTQSLIAFGRGDWAGTGLGNSVQKLFYLPEAHTDFIFAIIAEEFGLLGSLLVLALFTVLVVSGFVIARKAEKADMPFAACFAYGITLLIGLQASINMSVSTGLLPTKGLTLPLVSYGGSSLMITAVCIGVLIRVDMERVDRENSGKASEPAAKPRGGASYD</sequence>
<dbReference type="EMBL" id="SRPF01000007">
    <property type="protein sequence ID" value="TGN38148.1"/>
    <property type="molecule type" value="Genomic_DNA"/>
</dbReference>
<dbReference type="GO" id="GO:0005886">
    <property type="term" value="C:plasma membrane"/>
    <property type="evidence" value="ECO:0007669"/>
    <property type="project" value="UniProtKB-SubCell"/>
</dbReference>
<keyword evidence="3 16" id="KW-1003">Cell membrane</keyword>
<evidence type="ECO:0000256" key="15">
    <source>
        <dbReference type="ARBA" id="ARBA00049902"/>
    </source>
</evidence>
<feature type="transmembrane region" description="Helical" evidence="16">
    <location>
        <begin position="87"/>
        <end position="108"/>
    </location>
</feature>
<dbReference type="PROSITE" id="PS00428">
    <property type="entry name" value="FTSW_RODA_SPOVE"/>
    <property type="match status" value="1"/>
</dbReference>
<dbReference type="GO" id="GO:0015648">
    <property type="term" value="F:lipid-linked peptidoglycan transporter activity"/>
    <property type="evidence" value="ECO:0007669"/>
    <property type="project" value="TreeGrafter"/>
</dbReference>
<dbReference type="InterPro" id="IPR013437">
    <property type="entry name" value="FtsW"/>
</dbReference>
<gene>
    <name evidence="16 18" type="primary">ftsW</name>
    <name evidence="18" type="ORF">E5Q11_16365</name>
</gene>
<keyword evidence="13 16" id="KW-0961">Cell wall biogenesis/degradation</keyword>
<evidence type="ECO:0000256" key="16">
    <source>
        <dbReference type="HAMAP-Rule" id="MF_00913"/>
    </source>
</evidence>
<comment type="function">
    <text evidence="16">Peptidoglycan polymerase that is essential for cell division.</text>
</comment>
<dbReference type="GO" id="GO:0043093">
    <property type="term" value="P:FtsZ-dependent cytokinesis"/>
    <property type="evidence" value="ECO:0007669"/>
    <property type="project" value="UniProtKB-UniRule"/>
</dbReference>
<reference evidence="18 19" key="1">
    <citation type="submission" date="2019-04" db="EMBL/GenBank/DDBJ databases">
        <authorList>
            <person name="Park S."/>
            <person name="Yoon J.-H."/>
        </authorList>
    </citation>
    <scope>NUCLEOTIDE SEQUENCE [LARGE SCALE GENOMIC DNA]</scope>
    <source>
        <strain evidence="18 19">HJM-18</strain>
    </source>
</reference>
<keyword evidence="6 16" id="KW-0808">Transferase</keyword>
<evidence type="ECO:0000313" key="18">
    <source>
        <dbReference type="EMBL" id="TGN38148.1"/>
    </source>
</evidence>
<feature type="transmembrane region" description="Helical" evidence="16">
    <location>
        <begin position="53"/>
        <end position="75"/>
    </location>
</feature>
<comment type="caution">
    <text evidence="18">The sequence shown here is derived from an EMBL/GenBank/DDBJ whole genome shotgun (WGS) entry which is preliminary data.</text>
</comment>
<feature type="transmembrane region" description="Helical" evidence="16">
    <location>
        <begin position="20"/>
        <end position="41"/>
    </location>
</feature>
<proteinExistence type="inferred from homology"/>
<dbReference type="InterPro" id="IPR001182">
    <property type="entry name" value="FtsW/RodA"/>
</dbReference>
<feature type="transmembrane region" description="Helical" evidence="16">
    <location>
        <begin position="274"/>
        <end position="304"/>
    </location>
</feature>
<evidence type="ECO:0000256" key="17">
    <source>
        <dbReference type="SAM" id="MobiDB-lite"/>
    </source>
</evidence>
<keyword evidence="8 16" id="KW-0133">Cell shape</keyword>
<keyword evidence="16" id="KW-0997">Cell inner membrane</keyword>
<evidence type="ECO:0000256" key="8">
    <source>
        <dbReference type="ARBA" id="ARBA00022960"/>
    </source>
</evidence>
<dbReference type="OrthoDB" id="9768187at2"/>
<keyword evidence="12 16" id="KW-0131">Cell cycle</keyword>
<dbReference type="Pfam" id="PF01098">
    <property type="entry name" value="FTSW_RODA_SPOVE"/>
    <property type="match status" value="1"/>
</dbReference>
<keyword evidence="7 16" id="KW-0812">Transmembrane</keyword>
<dbReference type="RefSeq" id="WP_135804528.1">
    <property type="nucleotide sequence ID" value="NZ_SRPF01000007.1"/>
</dbReference>
<evidence type="ECO:0000256" key="1">
    <source>
        <dbReference type="ARBA" id="ARBA00004651"/>
    </source>
</evidence>
<evidence type="ECO:0000256" key="12">
    <source>
        <dbReference type="ARBA" id="ARBA00023306"/>
    </source>
</evidence>
<keyword evidence="11 16" id="KW-0472">Membrane</keyword>
<dbReference type="GO" id="GO:0009252">
    <property type="term" value="P:peptidoglycan biosynthetic process"/>
    <property type="evidence" value="ECO:0007669"/>
    <property type="project" value="UniProtKB-UniRule"/>
</dbReference>
<feature type="transmembrane region" description="Helical" evidence="16">
    <location>
        <begin position="198"/>
        <end position="218"/>
    </location>
</feature>
<protein>
    <recommendedName>
        <fullName evidence="16">Probable peptidoglycan glycosyltransferase FtsW</fullName>
        <shortName evidence="16">PGT</shortName>
        <ecNumber evidence="16">2.4.99.28</ecNumber>
    </recommendedName>
    <alternativeName>
        <fullName evidence="16">Cell division protein FtsW</fullName>
    </alternativeName>
    <alternativeName>
        <fullName evidence="16">Cell wall polymerase</fullName>
    </alternativeName>
    <alternativeName>
        <fullName evidence="16">Peptidoglycan polymerase</fullName>
        <shortName evidence="16">PG polymerase</shortName>
    </alternativeName>
</protein>
<keyword evidence="9 16" id="KW-0573">Peptidoglycan synthesis</keyword>
<name>A0A4Z1BMN7_9GAMM</name>
<comment type="subcellular location">
    <subcellularLocation>
        <location evidence="16">Cell inner membrane</location>
        <topology evidence="16">Multi-pass membrane protein</topology>
    </subcellularLocation>
    <subcellularLocation>
        <location evidence="1">Cell membrane</location>
        <topology evidence="1">Multi-pass membrane protein</topology>
    </subcellularLocation>
    <text evidence="16">Localizes to the division septum.</text>
</comment>
<dbReference type="Proteomes" id="UP000298325">
    <property type="component" value="Unassembled WGS sequence"/>
</dbReference>
<evidence type="ECO:0000256" key="11">
    <source>
        <dbReference type="ARBA" id="ARBA00023136"/>
    </source>
</evidence>
<dbReference type="UniPathway" id="UPA00219"/>
<evidence type="ECO:0000256" key="4">
    <source>
        <dbReference type="ARBA" id="ARBA00022618"/>
    </source>
</evidence>
<evidence type="ECO:0000256" key="5">
    <source>
        <dbReference type="ARBA" id="ARBA00022676"/>
    </source>
</evidence>
<dbReference type="HAMAP" id="MF_00913">
    <property type="entry name" value="PGT_FtsW_proteobact"/>
    <property type="match status" value="1"/>
</dbReference>
<dbReference type="InterPro" id="IPR018365">
    <property type="entry name" value="Cell_cycle_FtsW-rel_CS"/>
</dbReference>
<keyword evidence="4 16" id="KW-0132">Cell division</keyword>
<comment type="catalytic activity">
    <reaction evidence="15 16">
        <text>[GlcNAc-(1-&gt;4)-Mur2Ac(oyl-L-Ala-gamma-D-Glu-L-Lys-D-Ala-D-Ala)](n)-di-trans,octa-cis-undecaprenyl diphosphate + beta-D-GlcNAc-(1-&gt;4)-Mur2Ac(oyl-L-Ala-gamma-D-Glu-L-Lys-D-Ala-D-Ala)-di-trans,octa-cis-undecaprenyl diphosphate = [GlcNAc-(1-&gt;4)-Mur2Ac(oyl-L-Ala-gamma-D-Glu-L-Lys-D-Ala-D-Ala)](n+1)-di-trans,octa-cis-undecaprenyl diphosphate + di-trans,octa-cis-undecaprenyl diphosphate + H(+)</text>
        <dbReference type="Rhea" id="RHEA:23708"/>
        <dbReference type="Rhea" id="RHEA-COMP:9602"/>
        <dbReference type="Rhea" id="RHEA-COMP:9603"/>
        <dbReference type="ChEBI" id="CHEBI:15378"/>
        <dbReference type="ChEBI" id="CHEBI:58405"/>
        <dbReference type="ChEBI" id="CHEBI:60033"/>
        <dbReference type="ChEBI" id="CHEBI:78435"/>
        <dbReference type="EC" id="2.4.99.28"/>
    </reaction>
</comment>
<evidence type="ECO:0000256" key="3">
    <source>
        <dbReference type="ARBA" id="ARBA00022475"/>
    </source>
</evidence>
<dbReference type="PANTHER" id="PTHR30474">
    <property type="entry name" value="CELL CYCLE PROTEIN"/>
    <property type="match status" value="1"/>
</dbReference>
<dbReference type="GO" id="GO:0071555">
    <property type="term" value="P:cell wall organization"/>
    <property type="evidence" value="ECO:0007669"/>
    <property type="project" value="UniProtKB-KW"/>
</dbReference>
<feature type="transmembrane region" description="Helical" evidence="16">
    <location>
        <begin position="174"/>
        <end position="191"/>
    </location>
</feature>
<evidence type="ECO:0000256" key="7">
    <source>
        <dbReference type="ARBA" id="ARBA00022692"/>
    </source>
</evidence>
<dbReference type="NCBIfam" id="TIGR02614">
    <property type="entry name" value="ftsW"/>
    <property type="match status" value="1"/>
</dbReference>
<feature type="region of interest" description="Disordered" evidence="17">
    <location>
        <begin position="381"/>
        <end position="400"/>
    </location>
</feature>
<dbReference type="GO" id="GO:0008360">
    <property type="term" value="P:regulation of cell shape"/>
    <property type="evidence" value="ECO:0007669"/>
    <property type="project" value="UniProtKB-KW"/>
</dbReference>
<dbReference type="AlphaFoldDB" id="A0A4Z1BMN7"/>
<keyword evidence="10 16" id="KW-1133">Transmembrane helix</keyword>
<dbReference type="EC" id="2.4.99.28" evidence="16"/>
<feature type="transmembrane region" description="Helical" evidence="16">
    <location>
        <begin position="316"/>
        <end position="334"/>
    </location>
</feature>
<dbReference type="GO" id="GO:0032153">
    <property type="term" value="C:cell division site"/>
    <property type="evidence" value="ECO:0007669"/>
    <property type="project" value="UniProtKB-UniRule"/>
</dbReference>
<dbReference type="PANTHER" id="PTHR30474:SF2">
    <property type="entry name" value="PEPTIDOGLYCAN GLYCOSYLTRANSFERASE FTSW-RELATED"/>
    <property type="match status" value="1"/>
</dbReference>
<feature type="transmembrane region" description="Helical" evidence="16">
    <location>
        <begin position="114"/>
        <end position="136"/>
    </location>
</feature>
<evidence type="ECO:0000256" key="10">
    <source>
        <dbReference type="ARBA" id="ARBA00022989"/>
    </source>
</evidence>
<evidence type="ECO:0000256" key="2">
    <source>
        <dbReference type="ARBA" id="ARBA00004752"/>
    </source>
</evidence>
<evidence type="ECO:0000256" key="14">
    <source>
        <dbReference type="ARBA" id="ARBA00038053"/>
    </source>
</evidence>
<keyword evidence="19" id="KW-1185">Reference proteome</keyword>
<feature type="transmembrane region" description="Helical" evidence="16">
    <location>
        <begin position="148"/>
        <end position="168"/>
    </location>
</feature>
<organism evidence="18 19">
    <name type="scientific">Marinobacter confluentis</name>
    <dbReference type="NCBI Taxonomy" id="1697557"/>
    <lineage>
        <taxon>Bacteria</taxon>
        <taxon>Pseudomonadati</taxon>
        <taxon>Pseudomonadota</taxon>
        <taxon>Gammaproteobacteria</taxon>
        <taxon>Pseudomonadales</taxon>
        <taxon>Marinobacteraceae</taxon>
        <taxon>Marinobacter</taxon>
    </lineage>
</organism>
<evidence type="ECO:0000256" key="13">
    <source>
        <dbReference type="ARBA" id="ARBA00023316"/>
    </source>
</evidence>
<comment type="similarity">
    <text evidence="14 16">Belongs to the SEDS family. FtsW subfamily.</text>
</comment>
<evidence type="ECO:0000256" key="9">
    <source>
        <dbReference type="ARBA" id="ARBA00022984"/>
    </source>
</evidence>
<dbReference type="GO" id="GO:0008955">
    <property type="term" value="F:peptidoglycan glycosyltransferase activity"/>
    <property type="evidence" value="ECO:0007669"/>
    <property type="project" value="UniProtKB-UniRule"/>
</dbReference>
<evidence type="ECO:0000256" key="6">
    <source>
        <dbReference type="ARBA" id="ARBA00022679"/>
    </source>
</evidence>
<feature type="transmembrane region" description="Helical" evidence="16">
    <location>
        <begin position="354"/>
        <end position="373"/>
    </location>
</feature>
<evidence type="ECO:0000313" key="19">
    <source>
        <dbReference type="Proteomes" id="UP000298325"/>
    </source>
</evidence>